<feature type="compositionally biased region" description="Basic and acidic residues" evidence="13">
    <location>
        <begin position="651"/>
        <end position="660"/>
    </location>
</feature>
<dbReference type="GO" id="GO:0003676">
    <property type="term" value="F:nucleic acid binding"/>
    <property type="evidence" value="ECO:0007669"/>
    <property type="project" value="InterPro"/>
</dbReference>
<evidence type="ECO:0000256" key="1">
    <source>
        <dbReference type="ARBA" id="ARBA00004604"/>
    </source>
</evidence>
<keyword evidence="14" id="KW-0472">Membrane</keyword>
<dbReference type="CDD" id="cd00268">
    <property type="entry name" value="DEADc"/>
    <property type="match status" value="1"/>
</dbReference>
<feature type="region of interest" description="Disordered" evidence="13">
    <location>
        <begin position="632"/>
        <end position="660"/>
    </location>
</feature>
<feature type="compositionally biased region" description="Low complexity" evidence="13">
    <location>
        <begin position="66"/>
        <end position="76"/>
    </location>
</feature>
<dbReference type="EC" id="3.6.4.13" evidence="3"/>
<dbReference type="InterPro" id="IPR001650">
    <property type="entry name" value="Helicase_C-like"/>
</dbReference>
<dbReference type="SUPFAM" id="SSF52540">
    <property type="entry name" value="P-loop containing nucleoside triphosphate hydrolases"/>
    <property type="match status" value="1"/>
</dbReference>
<evidence type="ECO:0000259" key="15">
    <source>
        <dbReference type="PROSITE" id="PS51192"/>
    </source>
</evidence>
<evidence type="ECO:0000313" key="18">
    <source>
        <dbReference type="Proteomes" id="UP000198341"/>
    </source>
</evidence>
<evidence type="ECO:0000256" key="9">
    <source>
        <dbReference type="ARBA" id="ARBA00022840"/>
    </source>
</evidence>
<comment type="similarity">
    <text evidence="2">Belongs to the DEAD box helicase family. DDX5/DBP2 subfamily.</text>
</comment>
<protein>
    <recommendedName>
        <fullName evidence="3">RNA helicase</fullName>
        <ecNumber evidence="3">3.6.4.13</ecNumber>
    </recommendedName>
</protein>
<dbReference type="PROSITE" id="PS51192">
    <property type="entry name" value="HELICASE_ATP_BIND_1"/>
    <property type="match status" value="1"/>
</dbReference>
<keyword evidence="7 12" id="KW-0378">Hydrolase</keyword>
<keyword evidence="6 12" id="KW-0547">Nucleotide-binding</keyword>
<evidence type="ECO:0000256" key="3">
    <source>
        <dbReference type="ARBA" id="ARBA00012552"/>
    </source>
</evidence>
<evidence type="ECO:0000313" key="17">
    <source>
        <dbReference type="EMBL" id="CCO15570.1"/>
    </source>
</evidence>
<reference evidence="17 18" key="1">
    <citation type="submission" date="2011-10" db="EMBL/GenBank/DDBJ databases">
        <authorList>
            <person name="Genoscope - CEA"/>
        </authorList>
    </citation>
    <scope>NUCLEOTIDE SEQUENCE [LARGE SCALE GENOMIC DNA]</scope>
    <source>
        <strain evidence="17 18">RCC 1105</strain>
    </source>
</reference>
<keyword evidence="18" id="KW-1185">Reference proteome</keyword>
<keyword evidence="14" id="KW-1133">Transmembrane helix</keyword>
<dbReference type="InterPro" id="IPR000629">
    <property type="entry name" value="RNA-helicase_DEAD-box_CS"/>
</dbReference>
<dbReference type="STRING" id="41875.K8ET10"/>
<evidence type="ECO:0000256" key="8">
    <source>
        <dbReference type="ARBA" id="ARBA00022806"/>
    </source>
</evidence>
<dbReference type="Gene3D" id="3.40.50.300">
    <property type="entry name" value="P-loop containing nucleotide triphosphate hydrolases"/>
    <property type="match status" value="2"/>
</dbReference>
<feature type="compositionally biased region" description="Basic residues" evidence="13">
    <location>
        <begin position="34"/>
        <end position="50"/>
    </location>
</feature>
<evidence type="ECO:0000256" key="10">
    <source>
        <dbReference type="ARBA" id="ARBA00023242"/>
    </source>
</evidence>
<dbReference type="Pfam" id="PF00271">
    <property type="entry name" value="Helicase_C"/>
    <property type="match status" value="1"/>
</dbReference>
<feature type="domain" description="Helicase ATP-binding" evidence="15">
    <location>
        <begin position="217"/>
        <end position="429"/>
    </location>
</feature>
<dbReference type="InterPro" id="IPR044742">
    <property type="entry name" value="DEAD/DEAH_RhlB"/>
</dbReference>
<feature type="region of interest" description="Disordered" evidence="13">
    <location>
        <begin position="34"/>
        <end position="99"/>
    </location>
</feature>
<dbReference type="RefSeq" id="XP_007514133.1">
    <property type="nucleotide sequence ID" value="XM_007514071.1"/>
</dbReference>
<evidence type="ECO:0000256" key="4">
    <source>
        <dbReference type="ARBA" id="ARBA00022517"/>
    </source>
</evidence>
<organism evidence="17 18">
    <name type="scientific">Bathycoccus prasinos</name>
    <dbReference type="NCBI Taxonomy" id="41875"/>
    <lineage>
        <taxon>Eukaryota</taxon>
        <taxon>Viridiplantae</taxon>
        <taxon>Chlorophyta</taxon>
        <taxon>Mamiellophyceae</taxon>
        <taxon>Mamiellales</taxon>
        <taxon>Bathycoccaceae</taxon>
        <taxon>Bathycoccus</taxon>
    </lineage>
</organism>
<dbReference type="eggNOG" id="KOG0335">
    <property type="taxonomic scope" value="Eukaryota"/>
</dbReference>
<keyword evidence="5" id="KW-0698">rRNA processing</keyword>
<name>K8ET10_9CHLO</name>
<feature type="transmembrane region" description="Helical" evidence="14">
    <location>
        <begin position="669"/>
        <end position="698"/>
    </location>
</feature>
<feature type="domain" description="Helicase C-terminal" evidence="16">
    <location>
        <begin position="466"/>
        <end position="637"/>
    </location>
</feature>
<dbReference type="GeneID" id="19017002"/>
<dbReference type="AlphaFoldDB" id="K8ET10"/>
<keyword evidence="14" id="KW-0812">Transmembrane</keyword>
<evidence type="ECO:0000256" key="13">
    <source>
        <dbReference type="SAM" id="MobiDB-lite"/>
    </source>
</evidence>
<sequence>MTTIQTTMLNTTNNTSKSCFGGYCCSFSSRCRGHHHHDQNHHHRRRRRRRECAVVTRTTRTTINASSSFSSSSSSSSRREHKEQRQQQQQQQFLTAKQREKIKLRKREEREFFLKEVEAAKTGGEVLSGARSHGRCLPDQESELFPRETVENERRDLFTTYDDVEVKVDSESTTISSPTAVRRLSESSLAVHDKAVVTNVEKRMGLTELTPIQKHAIPLAMSGLDLVCSAHTGSGKTLAFAIPAVEIALKRKAEKRESAAMTTSTSSNEEERDNTDATTKTIATISTPCQPSVVILAPTRELARQIYLDVRKVCFDTGLRVACAHGGENCKPQLEHIAFGPEILVCTPGRLLDFCDDEYVDLREVRLLVLDEADRMLDLGFEPQLRDLLGNRGKIPTEENGRQTLLFSATFSPKVLTLASKYTRPSPYRARISVGRVGALARGVTQKLVEVVKTNATDEKEPKEYKFPLLLEAIESRNKSDEKTMVFCKQVKTAIWLKERLSSMSSSSSDSDSDLKKKITVEALHGDLTQGARVRTLEAFRDGKISLLVATDVASRGLDIPLVEHVINFDLPTDKRDFEEYVHRLGRTARAGKKGTSTSLYVAGFEDEVGNGPIYKQLRNAFMESGESLPDWFQNERNSSKNGSNDDDKEDDKTCHSREQGEENKVVDLVVVVVEVAIGAAIGVVVVAAAVVVAVVAVRVRREGEDTNAAND</sequence>
<evidence type="ECO:0000259" key="16">
    <source>
        <dbReference type="PROSITE" id="PS51194"/>
    </source>
</evidence>
<dbReference type="PANTHER" id="PTHR47958">
    <property type="entry name" value="ATP-DEPENDENT RNA HELICASE DBP3"/>
    <property type="match status" value="1"/>
</dbReference>
<keyword evidence="10" id="KW-0539">Nucleus</keyword>
<dbReference type="InterPro" id="IPR011545">
    <property type="entry name" value="DEAD/DEAH_box_helicase_dom"/>
</dbReference>
<evidence type="ECO:0000256" key="11">
    <source>
        <dbReference type="ARBA" id="ARBA00037449"/>
    </source>
</evidence>
<accession>K8ET10</accession>
<evidence type="ECO:0000256" key="7">
    <source>
        <dbReference type="ARBA" id="ARBA00022801"/>
    </source>
</evidence>
<feature type="region of interest" description="Disordered" evidence="13">
    <location>
        <begin position="253"/>
        <end position="277"/>
    </location>
</feature>
<evidence type="ECO:0000256" key="12">
    <source>
        <dbReference type="RuleBase" id="RU000492"/>
    </source>
</evidence>
<keyword evidence="4" id="KW-0690">Ribosome biogenesis</keyword>
<dbReference type="InterPro" id="IPR027417">
    <property type="entry name" value="P-loop_NTPase"/>
</dbReference>
<dbReference type="Pfam" id="PF00270">
    <property type="entry name" value="DEAD"/>
    <property type="match status" value="1"/>
</dbReference>
<dbReference type="CDD" id="cd18787">
    <property type="entry name" value="SF2_C_DEAD"/>
    <property type="match status" value="1"/>
</dbReference>
<proteinExistence type="inferred from homology"/>
<dbReference type="PROSITE" id="PS00039">
    <property type="entry name" value="DEAD_ATP_HELICASE"/>
    <property type="match status" value="1"/>
</dbReference>
<comment type="function">
    <text evidence="11">ATP-dependent RNA helicase required for 60S ribosomal subunit synthesis. Involved in efficient pre-rRNA processing, predominantly at site A3, which is necessary for the normal formation of 25S and 5.8S rRNAs.</text>
</comment>
<dbReference type="PROSITE" id="PS51194">
    <property type="entry name" value="HELICASE_CTER"/>
    <property type="match status" value="1"/>
</dbReference>
<comment type="subcellular location">
    <subcellularLocation>
        <location evidence="1">Nucleus</location>
        <location evidence="1">Nucleolus</location>
    </subcellularLocation>
</comment>
<evidence type="ECO:0000256" key="2">
    <source>
        <dbReference type="ARBA" id="ARBA00009334"/>
    </source>
</evidence>
<dbReference type="GO" id="GO:0005524">
    <property type="term" value="F:ATP binding"/>
    <property type="evidence" value="ECO:0007669"/>
    <property type="project" value="UniProtKB-KW"/>
</dbReference>
<evidence type="ECO:0000256" key="5">
    <source>
        <dbReference type="ARBA" id="ARBA00022552"/>
    </source>
</evidence>
<dbReference type="SMART" id="SM00487">
    <property type="entry name" value="DEXDc"/>
    <property type="match status" value="1"/>
</dbReference>
<dbReference type="GO" id="GO:0016787">
    <property type="term" value="F:hydrolase activity"/>
    <property type="evidence" value="ECO:0007669"/>
    <property type="project" value="UniProtKB-KW"/>
</dbReference>
<dbReference type="InterPro" id="IPR014001">
    <property type="entry name" value="Helicase_ATP-bd"/>
</dbReference>
<dbReference type="GO" id="GO:0003724">
    <property type="term" value="F:RNA helicase activity"/>
    <property type="evidence" value="ECO:0007669"/>
    <property type="project" value="UniProtKB-EC"/>
</dbReference>
<dbReference type="OrthoDB" id="196131at2759"/>
<keyword evidence="9 12" id="KW-0067">ATP-binding</keyword>
<dbReference type="KEGG" id="bpg:Bathy03g04650"/>
<dbReference type="Proteomes" id="UP000198341">
    <property type="component" value="Chromosome 3"/>
</dbReference>
<dbReference type="EMBL" id="FO082276">
    <property type="protein sequence ID" value="CCO15570.1"/>
    <property type="molecule type" value="Genomic_DNA"/>
</dbReference>
<evidence type="ECO:0000256" key="14">
    <source>
        <dbReference type="SAM" id="Phobius"/>
    </source>
</evidence>
<feature type="compositionally biased region" description="Polar residues" evidence="13">
    <location>
        <begin position="56"/>
        <end position="65"/>
    </location>
</feature>
<evidence type="ECO:0000256" key="6">
    <source>
        <dbReference type="ARBA" id="ARBA00022741"/>
    </source>
</evidence>
<dbReference type="SMART" id="SM00490">
    <property type="entry name" value="HELICc"/>
    <property type="match status" value="1"/>
</dbReference>
<keyword evidence="8 12" id="KW-0347">Helicase</keyword>
<gene>
    <name evidence="17" type="ORF">Bathy03g04650</name>
</gene>